<name>A0A1B4Y219_MYCUL</name>
<evidence type="ECO:0000313" key="3">
    <source>
        <dbReference type="Proteomes" id="UP000218067"/>
    </source>
</evidence>
<protein>
    <recommendedName>
        <fullName evidence="1">Methyltransferase type 11 domain-containing protein</fullName>
    </recommendedName>
</protein>
<dbReference type="AlphaFoldDB" id="A0A1B4Y219"/>
<dbReference type="SUPFAM" id="SSF53335">
    <property type="entry name" value="S-adenosyl-L-methionine-dependent methyltransferases"/>
    <property type="match status" value="1"/>
</dbReference>
<dbReference type="Gene3D" id="3.40.50.150">
    <property type="entry name" value="Vaccinia Virus protein VP39"/>
    <property type="match status" value="1"/>
</dbReference>
<dbReference type="CDD" id="cd02440">
    <property type="entry name" value="AdoMet_MTases"/>
    <property type="match status" value="1"/>
</dbReference>
<dbReference type="Proteomes" id="UP000218067">
    <property type="component" value="Chromosome"/>
</dbReference>
<dbReference type="RefSeq" id="WP_096370464.1">
    <property type="nucleotide sequence ID" value="NZ_AP017624.1"/>
</dbReference>
<dbReference type="InterPro" id="IPR029063">
    <property type="entry name" value="SAM-dependent_MTases_sf"/>
</dbReference>
<proteinExistence type="predicted"/>
<reference evidence="2 3" key="1">
    <citation type="submission" date="2016-08" db="EMBL/GenBank/DDBJ databases">
        <title>Complete genome sequence of Mycobacterium shinshuense, a subspecies of M. ulcerans.</title>
        <authorList>
            <person name="Yoshida M."/>
            <person name="Ogura Y."/>
            <person name="Hayashi T."/>
            <person name="Hoshino Y."/>
        </authorList>
    </citation>
    <scope>NUCLEOTIDE SEQUENCE [LARGE SCALE GENOMIC DNA]</scope>
    <source>
        <strain evidence="3">ATCC 33728</strain>
    </source>
</reference>
<dbReference type="PANTHER" id="PTHR43464:SF23">
    <property type="entry name" value="JUVENILE HORMONE ACID O-METHYLTRANSFERASE"/>
    <property type="match status" value="1"/>
</dbReference>
<feature type="domain" description="Methyltransferase type 11" evidence="1">
    <location>
        <begin position="46"/>
        <end position="125"/>
    </location>
</feature>
<dbReference type="InterPro" id="IPR013216">
    <property type="entry name" value="Methyltransf_11"/>
</dbReference>
<organism evidence="2 3">
    <name type="scientific">Mycobacterium ulcerans subsp. shinshuense</name>
    <dbReference type="NCBI Taxonomy" id="1124626"/>
    <lineage>
        <taxon>Bacteria</taxon>
        <taxon>Bacillati</taxon>
        <taxon>Actinomycetota</taxon>
        <taxon>Actinomycetes</taxon>
        <taxon>Mycobacteriales</taxon>
        <taxon>Mycobacteriaceae</taxon>
        <taxon>Mycobacterium</taxon>
        <taxon>Mycobacterium ulcerans group</taxon>
    </lineage>
</organism>
<dbReference type="PANTHER" id="PTHR43464">
    <property type="entry name" value="METHYLTRANSFERASE"/>
    <property type="match status" value="1"/>
</dbReference>
<sequence length="208" mass="23579">MSAVQPFSEKLSAKLNDMREVLRPAERLRQQAHALGGHLGKGDSVLDVGCGTGYLSAYLQQMYGISPSGIDVKDARRTEIPFREFNGTSIPFPDRSFDHVVLGEVLHHSHDPVALIKQCYRVARRSIIVFEDMPDGRLGKGILFLHVHVFARYYRYPFRPATIGSYRSALNWLGDNASCVLQARQPPEWLSVYPRELFVYELAESAQW</sequence>
<evidence type="ECO:0000313" key="2">
    <source>
        <dbReference type="EMBL" id="BAV41107.1"/>
    </source>
</evidence>
<accession>A0A1B4Y219</accession>
<dbReference type="GeneID" id="93436522"/>
<dbReference type="EMBL" id="AP017624">
    <property type="protein sequence ID" value="BAV41107.1"/>
    <property type="molecule type" value="Genomic_DNA"/>
</dbReference>
<evidence type="ECO:0000259" key="1">
    <source>
        <dbReference type="Pfam" id="PF08241"/>
    </source>
</evidence>
<gene>
    <name evidence="2" type="ORF">SHTP_1903</name>
</gene>
<dbReference type="GO" id="GO:0010420">
    <property type="term" value="F:polyprenyldihydroxybenzoate methyltransferase activity"/>
    <property type="evidence" value="ECO:0007669"/>
    <property type="project" value="TreeGrafter"/>
</dbReference>
<dbReference type="Pfam" id="PF08241">
    <property type="entry name" value="Methyltransf_11"/>
    <property type="match status" value="1"/>
</dbReference>